<name>A0A9P4PLR7_9PLEO</name>
<evidence type="ECO:0000313" key="1">
    <source>
        <dbReference type="EMBL" id="KAF2447444.1"/>
    </source>
</evidence>
<comment type="caution">
    <text evidence="1">The sequence shown here is derived from an EMBL/GenBank/DDBJ whole genome shotgun (WGS) entry which is preliminary data.</text>
</comment>
<proteinExistence type="predicted"/>
<accession>A0A9P4PLR7</accession>
<dbReference type="Proteomes" id="UP000799764">
    <property type="component" value="Unassembled WGS sequence"/>
</dbReference>
<dbReference type="EMBL" id="MU001496">
    <property type="protein sequence ID" value="KAF2447444.1"/>
    <property type="molecule type" value="Genomic_DNA"/>
</dbReference>
<dbReference type="AlphaFoldDB" id="A0A9P4PLR7"/>
<evidence type="ECO:0000313" key="2">
    <source>
        <dbReference type="Proteomes" id="UP000799764"/>
    </source>
</evidence>
<organism evidence="1 2">
    <name type="scientific">Karstenula rhodostoma CBS 690.94</name>
    <dbReference type="NCBI Taxonomy" id="1392251"/>
    <lineage>
        <taxon>Eukaryota</taxon>
        <taxon>Fungi</taxon>
        <taxon>Dikarya</taxon>
        <taxon>Ascomycota</taxon>
        <taxon>Pezizomycotina</taxon>
        <taxon>Dothideomycetes</taxon>
        <taxon>Pleosporomycetidae</taxon>
        <taxon>Pleosporales</taxon>
        <taxon>Massarineae</taxon>
        <taxon>Didymosphaeriaceae</taxon>
        <taxon>Karstenula</taxon>
    </lineage>
</organism>
<keyword evidence="2" id="KW-1185">Reference proteome</keyword>
<gene>
    <name evidence="1" type="ORF">P171DRAFT_225135</name>
</gene>
<reference evidence="1" key="1">
    <citation type="journal article" date="2020" name="Stud. Mycol.">
        <title>101 Dothideomycetes genomes: a test case for predicting lifestyles and emergence of pathogens.</title>
        <authorList>
            <person name="Haridas S."/>
            <person name="Albert R."/>
            <person name="Binder M."/>
            <person name="Bloem J."/>
            <person name="Labutti K."/>
            <person name="Salamov A."/>
            <person name="Andreopoulos B."/>
            <person name="Baker S."/>
            <person name="Barry K."/>
            <person name="Bills G."/>
            <person name="Bluhm B."/>
            <person name="Cannon C."/>
            <person name="Castanera R."/>
            <person name="Culley D."/>
            <person name="Daum C."/>
            <person name="Ezra D."/>
            <person name="Gonzalez J."/>
            <person name="Henrissat B."/>
            <person name="Kuo A."/>
            <person name="Liang C."/>
            <person name="Lipzen A."/>
            <person name="Lutzoni F."/>
            <person name="Magnuson J."/>
            <person name="Mondo S."/>
            <person name="Nolan M."/>
            <person name="Ohm R."/>
            <person name="Pangilinan J."/>
            <person name="Park H.-J."/>
            <person name="Ramirez L."/>
            <person name="Alfaro M."/>
            <person name="Sun H."/>
            <person name="Tritt A."/>
            <person name="Yoshinaga Y."/>
            <person name="Zwiers L.-H."/>
            <person name="Turgeon B."/>
            <person name="Goodwin S."/>
            <person name="Spatafora J."/>
            <person name="Crous P."/>
            <person name="Grigoriev I."/>
        </authorList>
    </citation>
    <scope>NUCLEOTIDE SEQUENCE</scope>
    <source>
        <strain evidence="1">CBS 690.94</strain>
    </source>
</reference>
<protein>
    <submittedName>
        <fullName evidence="1">Uncharacterized protein</fullName>
    </submittedName>
</protein>
<sequence>MVLVLAWPRARDRPCNPLRPKHDMHLELSAAVAWGSSQRDNRVNSRDLQCSGAVRCLAAAGQPLSEDPPTAVCKPRLDSRVPSPNTLPFPPASRPTCMVESKPISVPTNNPLFVIAWGWVGAVAEKTTCLWWRGRSVGVLRCVSDNQPVSSFSASGFLPPSRQLGPRFFLTWGRRKRSPSWQPDIAFGRLP</sequence>